<dbReference type="AlphaFoldDB" id="I1QS21"/>
<organism evidence="2 3">
    <name type="scientific">Oryza glaberrima</name>
    <name type="common">African rice</name>
    <dbReference type="NCBI Taxonomy" id="4538"/>
    <lineage>
        <taxon>Eukaryota</taxon>
        <taxon>Viridiplantae</taxon>
        <taxon>Streptophyta</taxon>
        <taxon>Embryophyta</taxon>
        <taxon>Tracheophyta</taxon>
        <taxon>Spermatophyta</taxon>
        <taxon>Magnoliopsida</taxon>
        <taxon>Liliopsida</taxon>
        <taxon>Poales</taxon>
        <taxon>Poaceae</taxon>
        <taxon>BOP clade</taxon>
        <taxon>Oryzoideae</taxon>
        <taxon>Oryzeae</taxon>
        <taxon>Oryzinae</taxon>
        <taxon>Oryza</taxon>
    </lineage>
</organism>
<keyword evidence="3" id="KW-1185">Reference proteome</keyword>
<dbReference type="EnsemblPlants" id="ORGLA10G0000400.1">
    <property type="protein sequence ID" value="ORGLA10G0000400.1"/>
    <property type="gene ID" value="ORGLA10G0000400"/>
</dbReference>
<evidence type="ECO:0000256" key="1">
    <source>
        <dbReference type="SAM" id="MobiDB-lite"/>
    </source>
</evidence>
<accession>I1QS21</accession>
<dbReference type="HOGENOM" id="CLU_2472960_0_0_1"/>
<reference evidence="2" key="1">
    <citation type="submission" date="2015-06" db="UniProtKB">
        <authorList>
            <consortium name="EnsemblPlants"/>
        </authorList>
    </citation>
    <scope>IDENTIFICATION</scope>
</reference>
<evidence type="ECO:0000313" key="3">
    <source>
        <dbReference type="Proteomes" id="UP000007306"/>
    </source>
</evidence>
<feature type="region of interest" description="Disordered" evidence="1">
    <location>
        <begin position="86"/>
        <end position="109"/>
    </location>
</feature>
<proteinExistence type="predicted"/>
<sequence length="109" mass="10993">MTGDDHEGPLEGALEAAVLEEVCKITRNDGGGGDGGEGGGGGGGGGGVIKSMAVAARVQAATATNLFVPLLFLMLPRFLSREADKEAWGPDLAPELGTSIAARRRSGEE</sequence>
<evidence type="ECO:0000313" key="2">
    <source>
        <dbReference type="EnsemblPlants" id="ORGLA10G0000400.1"/>
    </source>
</evidence>
<protein>
    <submittedName>
        <fullName evidence="2">Uncharacterized protein</fullName>
    </submittedName>
</protein>
<dbReference type="Proteomes" id="UP000007306">
    <property type="component" value="Chromosome 10"/>
</dbReference>
<dbReference type="OMA" id="GVIKSMA"/>
<dbReference type="Gramene" id="ORGLA10G0000400.1">
    <property type="protein sequence ID" value="ORGLA10G0000400.1"/>
    <property type="gene ID" value="ORGLA10G0000400"/>
</dbReference>
<reference evidence="2 3" key="2">
    <citation type="submission" date="2018-04" db="EMBL/GenBank/DDBJ databases">
        <title>OglaRS2 (Oryza glaberrima Reference Sequence Version 2).</title>
        <authorList>
            <person name="Zhang J."/>
            <person name="Kudrna D."/>
            <person name="Lee S."/>
            <person name="Talag J."/>
            <person name="Rajasekar S."/>
            <person name="Wing R.A."/>
        </authorList>
    </citation>
    <scope>NUCLEOTIDE SEQUENCE [LARGE SCALE GENOMIC DNA]</scope>
    <source>
        <strain evidence="2 3">cv. IRGC 96717</strain>
    </source>
</reference>
<name>I1QS21_ORYGL</name>